<dbReference type="GO" id="GO:0030288">
    <property type="term" value="C:outer membrane-bounded periplasmic space"/>
    <property type="evidence" value="ECO:0007669"/>
    <property type="project" value="UniProtKB-ARBA"/>
</dbReference>
<comment type="similarity">
    <text evidence="2">Belongs to the bacterial solute-binding protein 5 family.</text>
</comment>
<dbReference type="InterPro" id="IPR039424">
    <property type="entry name" value="SBP_5"/>
</dbReference>
<evidence type="ECO:0000259" key="3">
    <source>
        <dbReference type="Pfam" id="PF00496"/>
    </source>
</evidence>
<sequence length="519" mass="56472">MTKPDAFGSTGFDRRTFLAGTALVGAVSLLGLRPARADTPKAGGSLKIGMSGGATADSLDPRTYTDWVPTNIGYQLMNGLVEIDANNKATPELLESWEAKPGAIDWIFNVRKGVTFSNGKTLDADDIIYSINLHRGDTTSAAKAVLEDIVDIKKLDANQILVSLKSGNADLPYLLSDYHLMVVPNGFADWAKPIGTAGYVLESFEPGVRAVTRKQGSYWKAGCGHVDGIETLVINDTAARTNALLSGQVDLINRLDARTVDLLAKKPGVQVVRSSAGQHACLVMNTTLAPYSNKHLRLALKYAIDRQKVIDTVLKGYGVIGNDHPIPRTSPYFNGDLPQHTYDPDKAKFHLKEAGVSDPKFQLAVAEAAFTGATDTGVIFQATAAKAGIALDVKREPSDGYWDNVWMKAPFCASYWGGRPTPDQMFSIAYKSDAKWNDTAWKSEAFDKLLIEARAELDEAKRKTMYGEMQRLVSDDGGALIPMFIDYLEAGTARVKGMGPHPMFDFMGQRIGEKVWIEA</sequence>
<dbReference type="PROSITE" id="PS51318">
    <property type="entry name" value="TAT"/>
    <property type="match status" value="1"/>
</dbReference>
<dbReference type="PIRSF" id="PIRSF002741">
    <property type="entry name" value="MppA"/>
    <property type="match status" value="1"/>
</dbReference>
<gene>
    <name evidence="4" type="ORF">D3874_02755</name>
</gene>
<dbReference type="EMBL" id="QYUK01000008">
    <property type="protein sequence ID" value="RJF94753.1"/>
    <property type="molecule type" value="Genomic_DNA"/>
</dbReference>
<dbReference type="Proteomes" id="UP000284605">
    <property type="component" value="Unassembled WGS sequence"/>
</dbReference>
<dbReference type="InterPro" id="IPR030678">
    <property type="entry name" value="Peptide/Ni-bd"/>
</dbReference>
<dbReference type="CDD" id="cd08503">
    <property type="entry name" value="PBP2_NikA_DppA_OppA_like_17"/>
    <property type="match status" value="1"/>
</dbReference>
<dbReference type="Pfam" id="PF00496">
    <property type="entry name" value="SBP_bac_5"/>
    <property type="match status" value="1"/>
</dbReference>
<comment type="caution">
    <text evidence="4">The sequence shown here is derived from an EMBL/GenBank/DDBJ whole genome shotgun (WGS) entry which is preliminary data.</text>
</comment>
<dbReference type="RefSeq" id="WP_119776206.1">
    <property type="nucleotide sequence ID" value="NZ_QYUK01000008.1"/>
</dbReference>
<dbReference type="GO" id="GO:0015833">
    <property type="term" value="P:peptide transport"/>
    <property type="evidence" value="ECO:0007669"/>
    <property type="project" value="TreeGrafter"/>
</dbReference>
<accession>A0A418WU12</accession>
<feature type="domain" description="Solute-binding protein family 5" evidence="3">
    <location>
        <begin position="89"/>
        <end position="437"/>
    </location>
</feature>
<dbReference type="InterPro" id="IPR006311">
    <property type="entry name" value="TAT_signal"/>
</dbReference>
<reference evidence="4 5" key="1">
    <citation type="submission" date="2018-09" db="EMBL/GenBank/DDBJ databases">
        <authorList>
            <person name="Zhu H."/>
        </authorList>
    </citation>
    <scope>NUCLEOTIDE SEQUENCE [LARGE SCALE GENOMIC DNA]</scope>
    <source>
        <strain evidence="4 5">K1W22B-8</strain>
    </source>
</reference>
<evidence type="ECO:0000313" key="5">
    <source>
        <dbReference type="Proteomes" id="UP000284605"/>
    </source>
</evidence>
<evidence type="ECO:0000313" key="4">
    <source>
        <dbReference type="EMBL" id="RJF94753.1"/>
    </source>
</evidence>
<dbReference type="InterPro" id="IPR000914">
    <property type="entry name" value="SBP_5_dom"/>
</dbReference>
<dbReference type="Gene3D" id="3.90.76.10">
    <property type="entry name" value="Dipeptide-binding Protein, Domain 1"/>
    <property type="match status" value="1"/>
</dbReference>
<organism evidence="4 5">
    <name type="scientific">Oleomonas cavernae</name>
    <dbReference type="NCBI Taxonomy" id="2320859"/>
    <lineage>
        <taxon>Bacteria</taxon>
        <taxon>Pseudomonadati</taxon>
        <taxon>Pseudomonadota</taxon>
        <taxon>Alphaproteobacteria</taxon>
        <taxon>Acetobacterales</taxon>
        <taxon>Acetobacteraceae</taxon>
        <taxon>Oleomonas</taxon>
    </lineage>
</organism>
<proteinExistence type="inferred from homology"/>
<dbReference type="PANTHER" id="PTHR30290">
    <property type="entry name" value="PERIPLASMIC BINDING COMPONENT OF ABC TRANSPORTER"/>
    <property type="match status" value="1"/>
</dbReference>
<name>A0A418WU12_9PROT</name>
<comment type="subcellular location">
    <subcellularLocation>
        <location evidence="1">Periplasm</location>
    </subcellularLocation>
</comment>
<dbReference type="AlphaFoldDB" id="A0A418WU12"/>
<evidence type="ECO:0000256" key="1">
    <source>
        <dbReference type="ARBA" id="ARBA00004418"/>
    </source>
</evidence>
<protein>
    <submittedName>
        <fullName evidence="4">ABC transporter substrate-binding protein</fullName>
    </submittedName>
</protein>
<dbReference type="OrthoDB" id="9803988at2"/>
<keyword evidence="5" id="KW-1185">Reference proteome</keyword>
<dbReference type="GO" id="GO:1904680">
    <property type="term" value="F:peptide transmembrane transporter activity"/>
    <property type="evidence" value="ECO:0007669"/>
    <property type="project" value="TreeGrafter"/>
</dbReference>
<dbReference type="GO" id="GO:0043190">
    <property type="term" value="C:ATP-binding cassette (ABC) transporter complex"/>
    <property type="evidence" value="ECO:0007669"/>
    <property type="project" value="InterPro"/>
</dbReference>
<dbReference type="Gene3D" id="3.10.105.10">
    <property type="entry name" value="Dipeptide-binding Protein, Domain 3"/>
    <property type="match status" value="1"/>
</dbReference>
<evidence type="ECO:0000256" key="2">
    <source>
        <dbReference type="ARBA" id="ARBA00005695"/>
    </source>
</evidence>
<dbReference type="SUPFAM" id="SSF53850">
    <property type="entry name" value="Periplasmic binding protein-like II"/>
    <property type="match status" value="1"/>
</dbReference>
<dbReference type="Gene3D" id="3.40.190.10">
    <property type="entry name" value="Periplasmic binding protein-like II"/>
    <property type="match status" value="1"/>
</dbReference>